<keyword evidence="3" id="KW-0413">Isomerase</keyword>
<name>A0A7W9AI74_9SPHN</name>
<feature type="chain" id="PRO_5030602693" evidence="1">
    <location>
        <begin position="21"/>
        <end position="224"/>
    </location>
</feature>
<dbReference type="GO" id="GO:0016853">
    <property type="term" value="F:isomerase activity"/>
    <property type="evidence" value="ECO:0007669"/>
    <property type="project" value="UniProtKB-KW"/>
</dbReference>
<dbReference type="AlphaFoldDB" id="A0A7W9AI74"/>
<dbReference type="Pfam" id="PF13462">
    <property type="entry name" value="Thioredoxin_4"/>
    <property type="match status" value="1"/>
</dbReference>
<evidence type="ECO:0000313" key="3">
    <source>
        <dbReference type="EMBL" id="MBB5686099.1"/>
    </source>
</evidence>
<accession>A0A7W9AI74</accession>
<sequence>MKRLALAALAGILLIAAAPARDWTTVGVMKPNGSYVIGNPAAKTKLVEYLSYTCSHCAEFSQQGAAVLKRDYIARGRTSIEVRHAIRDTMDYAAALLARCDGPAKFLGHSDAIFAAQGDWYTQGLFFEASNGKRLAAMNITQQLTALTLGSGLDSLMRKRGMSEQRIGACLANAAQQKLMEDQASEAWDTRKIPGTPAFYLNGALVKDTGTWAALKPKLDAALN</sequence>
<dbReference type="InterPro" id="IPR012336">
    <property type="entry name" value="Thioredoxin-like_fold"/>
</dbReference>
<protein>
    <submittedName>
        <fullName evidence="3">Protein-disulfide isomerase</fullName>
    </submittedName>
</protein>
<keyword evidence="1" id="KW-0732">Signal</keyword>
<comment type="caution">
    <text evidence="3">The sequence shown here is derived from an EMBL/GenBank/DDBJ whole genome shotgun (WGS) entry which is preliminary data.</text>
</comment>
<evidence type="ECO:0000259" key="2">
    <source>
        <dbReference type="Pfam" id="PF13462"/>
    </source>
</evidence>
<gene>
    <name evidence="3" type="ORF">FHS49_002115</name>
</gene>
<evidence type="ECO:0000313" key="4">
    <source>
        <dbReference type="Proteomes" id="UP000549617"/>
    </source>
</evidence>
<feature type="domain" description="Thioredoxin-like fold" evidence="2">
    <location>
        <begin position="33"/>
        <end position="220"/>
    </location>
</feature>
<proteinExistence type="predicted"/>
<dbReference type="Proteomes" id="UP000549617">
    <property type="component" value="Unassembled WGS sequence"/>
</dbReference>
<feature type="signal peptide" evidence="1">
    <location>
        <begin position="1"/>
        <end position="20"/>
    </location>
</feature>
<keyword evidence="4" id="KW-1185">Reference proteome</keyword>
<dbReference type="Gene3D" id="1.10.40.110">
    <property type="match status" value="1"/>
</dbReference>
<dbReference type="SUPFAM" id="SSF52833">
    <property type="entry name" value="Thioredoxin-like"/>
    <property type="match status" value="1"/>
</dbReference>
<reference evidence="3 4" key="1">
    <citation type="submission" date="2020-08" db="EMBL/GenBank/DDBJ databases">
        <title>Genomic Encyclopedia of Type Strains, Phase IV (KMG-IV): sequencing the most valuable type-strain genomes for metagenomic binning, comparative biology and taxonomic classification.</title>
        <authorList>
            <person name="Goeker M."/>
        </authorList>
    </citation>
    <scope>NUCLEOTIDE SEQUENCE [LARGE SCALE GENOMIC DNA]</scope>
    <source>
        <strain evidence="3 4">DSM 25079</strain>
    </source>
</reference>
<dbReference type="RefSeq" id="WP_184018131.1">
    <property type="nucleotide sequence ID" value="NZ_JACIJC010000003.1"/>
</dbReference>
<organism evidence="3 4">
    <name type="scientific">Sphingobium boeckii</name>
    <dbReference type="NCBI Taxonomy" id="1082345"/>
    <lineage>
        <taxon>Bacteria</taxon>
        <taxon>Pseudomonadati</taxon>
        <taxon>Pseudomonadota</taxon>
        <taxon>Alphaproteobacteria</taxon>
        <taxon>Sphingomonadales</taxon>
        <taxon>Sphingomonadaceae</taxon>
        <taxon>Sphingobium</taxon>
    </lineage>
</organism>
<dbReference type="Gene3D" id="3.40.30.10">
    <property type="entry name" value="Glutaredoxin"/>
    <property type="match status" value="1"/>
</dbReference>
<evidence type="ECO:0000256" key="1">
    <source>
        <dbReference type="SAM" id="SignalP"/>
    </source>
</evidence>
<dbReference type="EMBL" id="JACIJC010000003">
    <property type="protein sequence ID" value="MBB5686099.1"/>
    <property type="molecule type" value="Genomic_DNA"/>
</dbReference>
<dbReference type="InterPro" id="IPR036249">
    <property type="entry name" value="Thioredoxin-like_sf"/>
</dbReference>